<evidence type="ECO:0000256" key="3">
    <source>
        <dbReference type="ARBA" id="ARBA00022490"/>
    </source>
</evidence>
<evidence type="ECO:0000313" key="13">
    <source>
        <dbReference type="Proteomes" id="UP000199025"/>
    </source>
</evidence>
<keyword evidence="6" id="KW-0479">Metal-binding</keyword>
<evidence type="ECO:0000256" key="2">
    <source>
        <dbReference type="ARBA" id="ARBA00001971"/>
    </source>
</evidence>
<dbReference type="GO" id="GO:0070026">
    <property type="term" value="F:nitric oxide binding"/>
    <property type="evidence" value="ECO:0007669"/>
    <property type="project" value="UniProtKB-ARBA"/>
</dbReference>
<dbReference type="InterPro" id="IPR011712">
    <property type="entry name" value="Sig_transdc_His_kin_sub3_dim/P"/>
</dbReference>
<evidence type="ECO:0000256" key="8">
    <source>
        <dbReference type="ARBA" id="ARBA00022842"/>
    </source>
</evidence>
<dbReference type="GO" id="GO:0019826">
    <property type="term" value="F:oxygen sensor activity"/>
    <property type="evidence" value="ECO:0007669"/>
    <property type="project" value="UniProtKB-ARBA"/>
</dbReference>
<organism evidence="12 13">
    <name type="scientific">Amycolatopsis sacchari</name>
    <dbReference type="NCBI Taxonomy" id="115433"/>
    <lineage>
        <taxon>Bacteria</taxon>
        <taxon>Bacillati</taxon>
        <taxon>Actinomycetota</taxon>
        <taxon>Actinomycetes</taxon>
        <taxon>Pseudonocardiales</taxon>
        <taxon>Pseudonocardiaceae</taxon>
        <taxon>Amycolatopsis</taxon>
    </lineage>
</organism>
<dbReference type="Pfam" id="PF01590">
    <property type="entry name" value="GAF"/>
    <property type="match status" value="1"/>
</dbReference>
<dbReference type="STRING" id="115433.SAMN05421835_101742"/>
<feature type="domain" description="GAF" evidence="11">
    <location>
        <begin position="237"/>
        <end position="391"/>
    </location>
</feature>
<dbReference type="GO" id="GO:0019825">
    <property type="term" value="F:oxygen binding"/>
    <property type="evidence" value="ECO:0007669"/>
    <property type="project" value="UniProtKB-ARBA"/>
</dbReference>
<keyword evidence="5" id="KW-0808">Transferase</keyword>
<dbReference type="SUPFAM" id="SSF55874">
    <property type="entry name" value="ATPase domain of HSP90 chaperone/DNA topoisomerase II/histidine kinase"/>
    <property type="match status" value="1"/>
</dbReference>
<dbReference type="InterPro" id="IPR050482">
    <property type="entry name" value="Sensor_HK_TwoCompSys"/>
</dbReference>
<dbReference type="Pfam" id="PF02518">
    <property type="entry name" value="HATPase_c"/>
    <property type="match status" value="1"/>
</dbReference>
<keyword evidence="9" id="KW-0408">Iron</keyword>
<keyword evidence="10" id="KW-0902">Two-component regulatory system</keyword>
<dbReference type="InterPro" id="IPR036890">
    <property type="entry name" value="HATPase_C_sf"/>
</dbReference>
<comment type="cofactor">
    <cofactor evidence="2">
        <name>heme</name>
        <dbReference type="ChEBI" id="CHEBI:30413"/>
    </cofactor>
</comment>
<accession>A0A1I3KY58</accession>
<dbReference type="SMART" id="SM00065">
    <property type="entry name" value="GAF"/>
    <property type="match status" value="2"/>
</dbReference>
<keyword evidence="8" id="KW-0460">Magnesium</keyword>
<dbReference type="GO" id="GO:0046983">
    <property type="term" value="F:protein dimerization activity"/>
    <property type="evidence" value="ECO:0007669"/>
    <property type="project" value="InterPro"/>
</dbReference>
<dbReference type="FunFam" id="3.30.450.40:FF:000052">
    <property type="entry name" value="Oxygen sensor histidine kinase response regulator DevS/DosS"/>
    <property type="match status" value="1"/>
</dbReference>
<evidence type="ECO:0000256" key="10">
    <source>
        <dbReference type="ARBA" id="ARBA00023012"/>
    </source>
</evidence>
<dbReference type="GO" id="GO:0005524">
    <property type="term" value="F:ATP binding"/>
    <property type="evidence" value="ECO:0007669"/>
    <property type="project" value="UniProtKB-ARBA"/>
</dbReference>
<dbReference type="Gene3D" id="1.20.5.1930">
    <property type="match status" value="1"/>
</dbReference>
<dbReference type="PANTHER" id="PTHR24421">
    <property type="entry name" value="NITRATE/NITRITE SENSOR PROTEIN NARX-RELATED"/>
    <property type="match status" value="1"/>
</dbReference>
<dbReference type="GO" id="GO:0016020">
    <property type="term" value="C:membrane"/>
    <property type="evidence" value="ECO:0007669"/>
    <property type="project" value="InterPro"/>
</dbReference>
<dbReference type="InterPro" id="IPR003594">
    <property type="entry name" value="HATPase_dom"/>
</dbReference>
<gene>
    <name evidence="12" type="ORF">SAMN05421835_101742</name>
</gene>
<dbReference type="InterPro" id="IPR029016">
    <property type="entry name" value="GAF-like_dom_sf"/>
</dbReference>
<dbReference type="InterPro" id="IPR003018">
    <property type="entry name" value="GAF"/>
</dbReference>
<dbReference type="GO" id="GO:0070025">
    <property type="term" value="F:carbon monoxide binding"/>
    <property type="evidence" value="ECO:0007669"/>
    <property type="project" value="UniProtKB-ARBA"/>
</dbReference>
<dbReference type="Proteomes" id="UP000199025">
    <property type="component" value="Unassembled WGS sequence"/>
</dbReference>
<dbReference type="SUPFAM" id="SSF55781">
    <property type="entry name" value="GAF domain-like"/>
    <property type="match status" value="2"/>
</dbReference>
<dbReference type="GO" id="GO:0020037">
    <property type="term" value="F:heme binding"/>
    <property type="evidence" value="ECO:0007669"/>
    <property type="project" value="UniProtKB-ARBA"/>
</dbReference>
<dbReference type="Pfam" id="PF07730">
    <property type="entry name" value="HisKA_3"/>
    <property type="match status" value="1"/>
</dbReference>
<evidence type="ECO:0000256" key="5">
    <source>
        <dbReference type="ARBA" id="ARBA00022679"/>
    </source>
</evidence>
<reference evidence="12 13" key="1">
    <citation type="submission" date="2016-10" db="EMBL/GenBank/DDBJ databases">
        <authorList>
            <person name="de Groot N.N."/>
        </authorList>
    </citation>
    <scope>NUCLEOTIDE SEQUENCE [LARGE SCALE GENOMIC DNA]</scope>
    <source>
        <strain evidence="12 13">DSM 44468</strain>
    </source>
</reference>
<keyword evidence="7 12" id="KW-0418">Kinase</keyword>
<dbReference type="AlphaFoldDB" id="A0A1I3KY58"/>
<evidence type="ECO:0000256" key="9">
    <source>
        <dbReference type="ARBA" id="ARBA00023004"/>
    </source>
</evidence>
<protein>
    <submittedName>
        <fullName evidence="12">Histidine kinase-, DNA gyrase B-, and HSP90-like ATPase</fullName>
    </submittedName>
</protein>
<sequence length="589" mass="63864">MVILERECQAGPMVDEDPRHGEASPSLRSTLSQLRLRELLREVQDRVEQLVGARDQMDGLLEAMLAIAAGLDLAATLRRIVHAAIELVDCGYGALGVLNADGVGLAQFVYEGIDEEKRAEIGHLPEGHGLLGLLIQQPKPLRLDDLGQHPASSGFPAHHPPMRSFLGVPVLVRDKVFGNLYLTEKAGGQPFTEDDEVVVQALAAAAGIAIENSRLYEEAKLRQQWQEATSEIRAELLSQTGSEQVLDLIAHRTLALTGADYTFLAQPEDPELPASEVQTLVVTVSVGLDSDRLRGRRIPVHGSSCGTAFHEAKPVHTHRLRYDLDRDLDEEFGPALVLPLRASADTVSGVLVALRRLGREPFAADQLPLAASFADQAALALQLADDQRRLYELEVLADRDRIARDLHDHVIQRLFAHGLALQSTRLRTRSPEIQRRLSDAVEDVQSIVAEIRTAIFDLHGGLQGTTQLRKRLHEIIAEITAESGLRSTVRVSGPLGVVSAELAEHAEAVVREAVSNAVRHARANTVTITISVGDDLVIDVTDDGRGMPATVARSGLHNLATRAEEASGAFRVQTAEAGGTKLVWSAPVS</sequence>
<keyword evidence="4" id="KW-0597">Phosphoprotein</keyword>
<dbReference type="PANTHER" id="PTHR24421:SF56">
    <property type="entry name" value="OXYGEN SENSOR HISTIDINE KINASE RESPONSE REGULATOR DOST"/>
    <property type="match status" value="1"/>
</dbReference>
<evidence type="ECO:0000256" key="4">
    <source>
        <dbReference type="ARBA" id="ARBA00022553"/>
    </source>
</evidence>
<dbReference type="Gene3D" id="3.30.565.10">
    <property type="entry name" value="Histidine kinase-like ATPase, C-terminal domain"/>
    <property type="match status" value="1"/>
</dbReference>
<dbReference type="EMBL" id="FORP01000001">
    <property type="protein sequence ID" value="SFI77452.1"/>
    <property type="molecule type" value="Genomic_DNA"/>
</dbReference>
<keyword evidence="3" id="KW-0963">Cytoplasm</keyword>
<dbReference type="Pfam" id="PF13185">
    <property type="entry name" value="GAF_2"/>
    <property type="match status" value="1"/>
</dbReference>
<proteinExistence type="predicted"/>
<dbReference type="GO" id="GO:0070483">
    <property type="term" value="P:detection of hypoxia"/>
    <property type="evidence" value="ECO:0007669"/>
    <property type="project" value="UniProtKB-ARBA"/>
</dbReference>
<feature type="domain" description="GAF" evidence="11">
    <location>
        <begin position="72"/>
        <end position="220"/>
    </location>
</feature>
<evidence type="ECO:0000256" key="1">
    <source>
        <dbReference type="ARBA" id="ARBA00001946"/>
    </source>
</evidence>
<comment type="cofactor">
    <cofactor evidence="1">
        <name>Mg(2+)</name>
        <dbReference type="ChEBI" id="CHEBI:18420"/>
    </cofactor>
</comment>
<dbReference type="GO" id="GO:0000155">
    <property type="term" value="F:phosphorelay sensor kinase activity"/>
    <property type="evidence" value="ECO:0007669"/>
    <property type="project" value="InterPro"/>
</dbReference>
<name>A0A1I3KY58_9PSEU</name>
<evidence type="ECO:0000259" key="11">
    <source>
        <dbReference type="SMART" id="SM00065"/>
    </source>
</evidence>
<dbReference type="GO" id="GO:0000287">
    <property type="term" value="F:magnesium ion binding"/>
    <property type="evidence" value="ECO:0007669"/>
    <property type="project" value="UniProtKB-ARBA"/>
</dbReference>
<keyword evidence="13" id="KW-1185">Reference proteome</keyword>
<evidence type="ECO:0000313" key="12">
    <source>
        <dbReference type="EMBL" id="SFI77452.1"/>
    </source>
</evidence>
<evidence type="ECO:0000256" key="7">
    <source>
        <dbReference type="ARBA" id="ARBA00022777"/>
    </source>
</evidence>
<evidence type="ECO:0000256" key="6">
    <source>
        <dbReference type="ARBA" id="ARBA00022723"/>
    </source>
</evidence>
<dbReference type="CDD" id="cd16917">
    <property type="entry name" value="HATPase_UhpB-NarQ-NarX-like"/>
    <property type="match status" value="1"/>
</dbReference>
<dbReference type="Gene3D" id="3.30.450.40">
    <property type="match status" value="2"/>
</dbReference>